<dbReference type="EMBL" id="BAABEO010000009">
    <property type="protein sequence ID" value="GAA3676607.1"/>
    <property type="molecule type" value="Genomic_DNA"/>
</dbReference>
<dbReference type="Gene3D" id="1.25.40.290">
    <property type="entry name" value="ARM repeat domains"/>
    <property type="match status" value="1"/>
</dbReference>
<comment type="caution">
    <text evidence="1">The sequence shown here is derived from an EMBL/GenBank/DDBJ whole genome shotgun (WGS) entry which is preliminary data.</text>
</comment>
<dbReference type="SUPFAM" id="SSF48371">
    <property type="entry name" value="ARM repeat"/>
    <property type="match status" value="1"/>
</dbReference>
<dbReference type="Proteomes" id="UP001500752">
    <property type="component" value="Unassembled WGS sequence"/>
</dbReference>
<protein>
    <submittedName>
        <fullName evidence="1">DNA alkylation repair protein</fullName>
    </submittedName>
</protein>
<organism evidence="1 2">
    <name type="scientific">Arthrobacter ginkgonis</name>
    <dbReference type="NCBI Taxonomy" id="1630594"/>
    <lineage>
        <taxon>Bacteria</taxon>
        <taxon>Bacillati</taxon>
        <taxon>Actinomycetota</taxon>
        <taxon>Actinomycetes</taxon>
        <taxon>Micrococcales</taxon>
        <taxon>Micrococcaceae</taxon>
        <taxon>Arthrobacter</taxon>
    </lineage>
</organism>
<keyword evidence="2" id="KW-1185">Reference proteome</keyword>
<sequence length="359" mass="38728">MLGPRELAALRASLAAVAPEARWTALDAAVDALAPLSLRARTDLVAEALIGDLGDGYGRVASVFRAALDDPGFSGWQLWPVTETAVTLALRDGSGQAFDDALGLLAELTPRLTSEFAIRRLLVRDLDRALPVVTSWCAHPDPKVRRLASEGTRPYLPWAIRVPELITRPTATLLILDALHDDPDEVVRRSVANHLNDLARHAPDEVVATAARWTETGTPGSAWVVRHGLRTLIKKAHPGALELLGFPPAAVEVTDLRLAEPSVRLPGELAFGAVVTNQGEDDARLAVDYVIHYVKANGALAPKVFKLGTLVLAPGQSRRIAGRHAFRQMTTRRHYAGAHALELQINGTRHGRAAFDVLA</sequence>
<name>A0ABP7C1G3_9MICC</name>
<reference evidence="2" key="1">
    <citation type="journal article" date="2019" name="Int. J. Syst. Evol. Microbiol.">
        <title>The Global Catalogue of Microorganisms (GCM) 10K type strain sequencing project: providing services to taxonomists for standard genome sequencing and annotation.</title>
        <authorList>
            <consortium name="The Broad Institute Genomics Platform"/>
            <consortium name="The Broad Institute Genome Sequencing Center for Infectious Disease"/>
            <person name="Wu L."/>
            <person name="Ma J."/>
        </authorList>
    </citation>
    <scope>NUCLEOTIDE SEQUENCE [LARGE SCALE GENOMIC DNA]</scope>
    <source>
        <strain evidence="2">JCM 30742</strain>
    </source>
</reference>
<proteinExistence type="predicted"/>
<evidence type="ECO:0000313" key="2">
    <source>
        <dbReference type="Proteomes" id="UP001500752"/>
    </source>
</evidence>
<accession>A0ABP7C1G3</accession>
<dbReference type="InterPro" id="IPR016024">
    <property type="entry name" value="ARM-type_fold"/>
</dbReference>
<gene>
    <name evidence="1" type="ORF">GCM10023081_13640</name>
</gene>
<evidence type="ECO:0000313" key="1">
    <source>
        <dbReference type="EMBL" id="GAA3676607.1"/>
    </source>
</evidence>